<evidence type="ECO:0000313" key="3">
    <source>
        <dbReference type="Proteomes" id="UP001500067"/>
    </source>
</evidence>
<dbReference type="EMBL" id="BAABFA010000001">
    <property type="protein sequence ID" value="GAA4459437.1"/>
    <property type="molecule type" value="Genomic_DNA"/>
</dbReference>
<gene>
    <name evidence="2" type="ORF">GCM10023093_00430</name>
</gene>
<comment type="caution">
    <text evidence="2">The sequence shown here is derived from an EMBL/GenBank/DDBJ whole genome shotgun (WGS) entry which is preliminary data.</text>
</comment>
<sequence length="203" mass="23159">MAQLTDEQVDLIQLRIEAEVWDRDLRNGLLDHYCCYIEEQIDSGADFEAAYNTAFRAITPNGMQEIQEELFFLINFKKQTNMKRMIYGLGFTAAFMISTGIMFRSMHWPGAAVILVWGFATLLLTVCLMMATSLKQMAKQSRTYNLRIFSGLIAGVLIASGNLFKLHSFPTANMQMVAGMFILNFAFLPMLFFQLYKRAIGQQ</sequence>
<accession>A0ABP8N504</accession>
<protein>
    <recommendedName>
        <fullName evidence="4">DUF1129 family protein</fullName>
    </recommendedName>
</protein>
<proteinExistence type="predicted"/>
<keyword evidence="1" id="KW-1133">Transmembrane helix</keyword>
<dbReference type="RefSeq" id="WP_345076701.1">
    <property type="nucleotide sequence ID" value="NZ_BAABFA010000001.1"/>
</dbReference>
<feature type="transmembrane region" description="Helical" evidence="1">
    <location>
        <begin position="109"/>
        <end position="132"/>
    </location>
</feature>
<organism evidence="2 3">
    <name type="scientific">Nemorincola caseinilytica</name>
    <dbReference type="NCBI Taxonomy" id="2054315"/>
    <lineage>
        <taxon>Bacteria</taxon>
        <taxon>Pseudomonadati</taxon>
        <taxon>Bacteroidota</taxon>
        <taxon>Chitinophagia</taxon>
        <taxon>Chitinophagales</taxon>
        <taxon>Chitinophagaceae</taxon>
        <taxon>Nemorincola</taxon>
    </lineage>
</organism>
<keyword evidence="1" id="KW-0472">Membrane</keyword>
<evidence type="ECO:0000256" key="1">
    <source>
        <dbReference type="SAM" id="Phobius"/>
    </source>
</evidence>
<evidence type="ECO:0008006" key="4">
    <source>
        <dbReference type="Google" id="ProtNLM"/>
    </source>
</evidence>
<keyword evidence="3" id="KW-1185">Reference proteome</keyword>
<evidence type="ECO:0000313" key="2">
    <source>
        <dbReference type="EMBL" id="GAA4459437.1"/>
    </source>
</evidence>
<reference evidence="3" key="1">
    <citation type="journal article" date="2019" name="Int. J. Syst. Evol. Microbiol.">
        <title>The Global Catalogue of Microorganisms (GCM) 10K type strain sequencing project: providing services to taxonomists for standard genome sequencing and annotation.</title>
        <authorList>
            <consortium name="The Broad Institute Genomics Platform"/>
            <consortium name="The Broad Institute Genome Sequencing Center for Infectious Disease"/>
            <person name="Wu L."/>
            <person name="Ma J."/>
        </authorList>
    </citation>
    <scope>NUCLEOTIDE SEQUENCE [LARGE SCALE GENOMIC DNA]</scope>
    <source>
        <strain evidence="3">JCM 32105</strain>
    </source>
</reference>
<feature type="transmembrane region" description="Helical" evidence="1">
    <location>
        <begin position="144"/>
        <end position="164"/>
    </location>
</feature>
<name>A0ABP8N504_9BACT</name>
<feature type="transmembrane region" description="Helical" evidence="1">
    <location>
        <begin position="85"/>
        <end position="103"/>
    </location>
</feature>
<keyword evidence="1" id="KW-0812">Transmembrane</keyword>
<dbReference type="Proteomes" id="UP001500067">
    <property type="component" value="Unassembled WGS sequence"/>
</dbReference>
<feature type="transmembrane region" description="Helical" evidence="1">
    <location>
        <begin position="176"/>
        <end position="196"/>
    </location>
</feature>